<organism evidence="1 2">
    <name type="scientific">Araneus ventricosus</name>
    <name type="common">Orbweaver spider</name>
    <name type="synonym">Epeira ventricosa</name>
    <dbReference type="NCBI Taxonomy" id="182803"/>
    <lineage>
        <taxon>Eukaryota</taxon>
        <taxon>Metazoa</taxon>
        <taxon>Ecdysozoa</taxon>
        <taxon>Arthropoda</taxon>
        <taxon>Chelicerata</taxon>
        <taxon>Arachnida</taxon>
        <taxon>Araneae</taxon>
        <taxon>Araneomorphae</taxon>
        <taxon>Entelegynae</taxon>
        <taxon>Araneoidea</taxon>
        <taxon>Araneidae</taxon>
        <taxon>Araneus</taxon>
    </lineage>
</organism>
<evidence type="ECO:0000313" key="1">
    <source>
        <dbReference type="EMBL" id="GBN70946.1"/>
    </source>
</evidence>
<accession>A0A4Y2R659</accession>
<name>A0A4Y2R659_ARAVE</name>
<proteinExistence type="predicted"/>
<protein>
    <submittedName>
        <fullName evidence="1">Uncharacterized protein</fullName>
    </submittedName>
</protein>
<dbReference type="EMBL" id="BGPR01015878">
    <property type="protein sequence ID" value="GBN70946.1"/>
    <property type="molecule type" value="Genomic_DNA"/>
</dbReference>
<comment type="caution">
    <text evidence="1">The sequence shown here is derived from an EMBL/GenBank/DDBJ whole genome shotgun (WGS) entry which is preliminary data.</text>
</comment>
<gene>
    <name evidence="1" type="ORF">AVEN_155798_1</name>
</gene>
<dbReference type="OrthoDB" id="10050977at2759"/>
<dbReference type="Proteomes" id="UP000499080">
    <property type="component" value="Unassembled WGS sequence"/>
</dbReference>
<keyword evidence="2" id="KW-1185">Reference proteome</keyword>
<evidence type="ECO:0000313" key="2">
    <source>
        <dbReference type="Proteomes" id="UP000499080"/>
    </source>
</evidence>
<reference evidence="1 2" key="1">
    <citation type="journal article" date="2019" name="Sci. Rep.">
        <title>Orb-weaving spider Araneus ventricosus genome elucidates the spidroin gene catalogue.</title>
        <authorList>
            <person name="Kono N."/>
            <person name="Nakamura H."/>
            <person name="Ohtoshi R."/>
            <person name="Moran D.A.P."/>
            <person name="Shinohara A."/>
            <person name="Yoshida Y."/>
            <person name="Fujiwara M."/>
            <person name="Mori M."/>
            <person name="Tomita M."/>
            <person name="Arakawa K."/>
        </authorList>
    </citation>
    <scope>NUCLEOTIDE SEQUENCE [LARGE SCALE GENOMIC DNA]</scope>
</reference>
<sequence length="138" mass="15700">MICVDINTRWNRFSAVLERFLEIKSAISKALIDIKEEQILTNVEFETLSAIETGLNPVKIGLEKLCSRKRLFTFIIGELNQQNSEFAKNMICSLVQRISETPNVSLVGLMQYVNFARKYDAASITVDLSHLPNENSFI</sequence>
<dbReference type="AlphaFoldDB" id="A0A4Y2R659"/>